<dbReference type="AlphaFoldDB" id="A0A6N9Q7X0"/>
<dbReference type="EMBL" id="SIJB01000045">
    <property type="protein sequence ID" value="NBI30909.1"/>
    <property type="molecule type" value="Genomic_DNA"/>
</dbReference>
<evidence type="ECO:0000313" key="2">
    <source>
        <dbReference type="Proteomes" id="UP000448943"/>
    </source>
</evidence>
<sequence length="62" mass="7489">MSSDEDFYFLHHYVQKGFTLEYLLNLDLTTKRFMVQSMDQYIDEESKKWGSLFAPTFLLGRR</sequence>
<organism evidence="1 2">
    <name type="scientific">Chengkuizengella marina</name>
    <dbReference type="NCBI Taxonomy" id="2507566"/>
    <lineage>
        <taxon>Bacteria</taxon>
        <taxon>Bacillati</taxon>
        <taxon>Bacillota</taxon>
        <taxon>Bacilli</taxon>
        <taxon>Bacillales</taxon>
        <taxon>Paenibacillaceae</taxon>
        <taxon>Chengkuizengella</taxon>
    </lineage>
</organism>
<accession>A0A6N9Q7X0</accession>
<keyword evidence="2" id="KW-1185">Reference proteome</keyword>
<gene>
    <name evidence="1" type="ORF">ERL59_18320</name>
</gene>
<evidence type="ECO:0000313" key="1">
    <source>
        <dbReference type="EMBL" id="NBI30909.1"/>
    </source>
</evidence>
<protein>
    <submittedName>
        <fullName evidence="1">Uncharacterized protein</fullName>
    </submittedName>
</protein>
<reference evidence="1 2" key="1">
    <citation type="submission" date="2019-01" db="EMBL/GenBank/DDBJ databases">
        <title>Chengkuizengella sp. nov., isolated from deep-sea sediment of East Pacific Ocean.</title>
        <authorList>
            <person name="Yang J."/>
            <person name="Lai Q."/>
            <person name="Shao Z."/>
        </authorList>
    </citation>
    <scope>NUCLEOTIDE SEQUENCE [LARGE SCALE GENOMIC DNA]</scope>
    <source>
        <strain evidence="1 2">YPA3-1-1</strain>
    </source>
</reference>
<name>A0A6N9Q7X0_9BACL</name>
<comment type="caution">
    <text evidence="1">The sequence shown here is derived from an EMBL/GenBank/DDBJ whole genome shotgun (WGS) entry which is preliminary data.</text>
</comment>
<dbReference type="OrthoDB" id="2990482at2"/>
<proteinExistence type="predicted"/>
<dbReference type="Proteomes" id="UP000448943">
    <property type="component" value="Unassembled WGS sequence"/>
</dbReference>